<gene>
    <name evidence="2" type="ORF">KGA66_22495</name>
</gene>
<dbReference type="Proteomes" id="UP000677913">
    <property type="component" value="Unassembled WGS sequence"/>
</dbReference>
<sequence>PTPQPGTRPDSPAAAAAAVSALLHQYSPTHGGGGWVVAGGVVGMVLPGAASACAAAWLGAASIGYEYRGRGLLTFALLPRRVSVLLGKAVVSACLGALLCLCATVVAYATASLGFHMAGVPINLPSQLMLSTPRQVGLTAFAAALGVVGGTVLRARVPATAAALAGCALLAALLPRSTSLATPYVEETARRIERLVPGIDYTAALYLLPALGLTALVLSGLVAVRRRRLA</sequence>
<reference evidence="2" key="1">
    <citation type="submission" date="2021-04" db="EMBL/GenBank/DDBJ databases">
        <title>Genome based classification of Actinospica acidithermotolerans sp. nov., an actinobacterium isolated from an Indonesian hot spring.</title>
        <authorList>
            <person name="Kusuma A.B."/>
            <person name="Putra K.E."/>
            <person name="Nafisah S."/>
            <person name="Loh J."/>
            <person name="Nouioui I."/>
            <person name="Goodfellow M."/>
        </authorList>
    </citation>
    <scope>NUCLEOTIDE SEQUENCE</scope>
    <source>
        <strain evidence="2">DSM 45618</strain>
    </source>
</reference>
<dbReference type="AlphaFoldDB" id="A0A8J7WQV8"/>
<keyword evidence="1" id="KW-0812">Transmembrane</keyword>
<organism evidence="2 3">
    <name type="scientific">Actinocrinis puniceicyclus</name>
    <dbReference type="NCBI Taxonomy" id="977794"/>
    <lineage>
        <taxon>Bacteria</taxon>
        <taxon>Bacillati</taxon>
        <taxon>Actinomycetota</taxon>
        <taxon>Actinomycetes</taxon>
        <taxon>Catenulisporales</taxon>
        <taxon>Actinospicaceae</taxon>
        <taxon>Actinocrinis</taxon>
    </lineage>
</organism>
<accession>A0A8J7WQV8</accession>
<feature type="transmembrane region" description="Helical" evidence="1">
    <location>
        <begin position="201"/>
        <end position="224"/>
    </location>
</feature>
<proteinExistence type="predicted"/>
<evidence type="ECO:0000313" key="2">
    <source>
        <dbReference type="EMBL" id="MBS2965838.1"/>
    </source>
</evidence>
<keyword evidence="1" id="KW-1133">Transmembrane helix</keyword>
<name>A0A8J7WQV8_9ACTN</name>
<comment type="caution">
    <text evidence="2">The sequence shown here is derived from an EMBL/GenBank/DDBJ whole genome shotgun (WGS) entry which is preliminary data.</text>
</comment>
<dbReference type="EMBL" id="JAGSXH010000104">
    <property type="protein sequence ID" value="MBS2965838.1"/>
    <property type="molecule type" value="Genomic_DNA"/>
</dbReference>
<keyword evidence="3" id="KW-1185">Reference proteome</keyword>
<feature type="transmembrane region" description="Helical" evidence="1">
    <location>
        <begin position="160"/>
        <end position="181"/>
    </location>
</feature>
<feature type="transmembrane region" description="Helical" evidence="1">
    <location>
        <begin position="85"/>
        <end position="115"/>
    </location>
</feature>
<evidence type="ECO:0000256" key="1">
    <source>
        <dbReference type="SAM" id="Phobius"/>
    </source>
</evidence>
<feature type="transmembrane region" description="Helical" evidence="1">
    <location>
        <begin position="135"/>
        <end position="153"/>
    </location>
</feature>
<protein>
    <submittedName>
        <fullName evidence="2">Uncharacterized protein</fullName>
    </submittedName>
</protein>
<feature type="non-terminal residue" evidence="2">
    <location>
        <position position="1"/>
    </location>
</feature>
<keyword evidence="1" id="KW-0472">Membrane</keyword>
<feature type="transmembrane region" description="Helical" evidence="1">
    <location>
        <begin position="35"/>
        <end position="65"/>
    </location>
</feature>
<evidence type="ECO:0000313" key="3">
    <source>
        <dbReference type="Proteomes" id="UP000677913"/>
    </source>
</evidence>